<dbReference type="Proteomes" id="UP000192596">
    <property type="component" value="Unassembled WGS sequence"/>
</dbReference>
<gene>
    <name evidence="1" type="ORF">B0A48_14243</name>
</gene>
<dbReference type="EMBL" id="NAJO01000037">
    <property type="protein sequence ID" value="OQO00040.1"/>
    <property type="molecule type" value="Genomic_DNA"/>
</dbReference>
<proteinExistence type="predicted"/>
<organism evidence="1 2">
    <name type="scientific">Cryoendolithus antarcticus</name>
    <dbReference type="NCBI Taxonomy" id="1507870"/>
    <lineage>
        <taxon>Eukaryota</taxon>
        <taxon>Fungi</taxon>
        <taxon>Dikarya</taxon>
        <taxon>Ascomycota</taxon>
        <taxon>Pezizomycotina</taxon>
        <taxon>Dothideomycetes</taxon>
        <taxon>Dothideomycetidae</taxon>
        <taxon>Cladosporiales</taxon>
        <taxon>Cladosporiaceae</taxon>
        <taxon>Cryoendolithus</taxon>
    </lineage>
</organism>
<dbReference type="AlphaFoldDB" id="A0A1V8SLT2"/>
<reference evidence="2" key="1">
    <citation type="submission" date="2017-03" db="EMBL/GenBank/DDBJ databases">
        <title>Genomes of endolithic fungi from Antarctica.</title>
        <authorList>
            <person name="Coleine C."/>
            <person name="Masonjones S."/>
            <person name="Stajich J.E."/>
        </authorList>
    </citation>
    <scope>NUCLEOTIDE SEQUENCE [LARGE SCALE GENOMIC DNA]</scope>
    <source>
        <strain evidence="2">CCFEE 5527</strain>
    </source>
</reference>
<evidence type="ECO:0000313" key="1">
    <source>
        <dbReference type="EMBL" id="OQO00040.1"/>
    </source>
</evidence>
<protein>
    <submittedName>
        <fullName evidence="1">Uncharacterized protein</fullName>
    </submittedName>
</protein>
<keyword evidence="2" id="KW-1185">Reference proteome</keyword>
<evidence type="ECO:0000313" key="2">
    <source>
        <dbReference type="Proteomes" id="UP000192596"/>
    </source>
</evidence>
<sequence>MPFTVNGPETISLPPYNDILWPEQHLKWPRDQATQDVIDTLDRQIRDIVGPDIVVEKFMGCMGAMLIFWEVKEPSDEQLLLLEKLEGIAEIQMDGIDGSISYD</sequence>
<dbReference type="InParanoid" id="A0A1V8SLT2"/>
<comment type="caution">
    <text evidence="1">The sequence shown here is derived from an EMBL/GenBank/DDBJ whole genome shotgun (WGS) entry which is preliminary data.</text>
</comment>
<name>A0A1V8SLT2_9PEZI</name>
<accession>A0A1V8SLT2</accession>